<evidence type="ECO:0000256" key="1">
    <source>
        <dbReference type="SAM" id="SignalP"/>
    </source>
</evidence>
<accession>A0A164A4W7</accession>
<gene>
    <name evidence="2" type="ORF">A4A58_22510</name>
</gene>
<keyword evidence="3" id="KW-1185">Reference proteome</keyword>
<evidence type="ECO:0000313" key="2">
    <source>
        <dbReference type="EMBL" id="KZD24269.1"/>
    </source>
</evidence>
<comment type="caution">
    <text evidence="2">The sequence shown here is derived from an EMBL/GenBank/DDBJ whole genome shotgun (WGS) entry which is preliminary data.</text>
</comment>
<reference evidence="2 3" key="1">
    <citation type="submission" date="2016-03" db="EMBL/GenBank/DDBJ databases">
        <title>Microsymbionts genomes from the relict species Vavilovia formosa (Stev.) Fed.</title>
        <authorList>
            <person name="Kopat V."/>
            <person name="Chirak E."/>
            <person name="Kimeklis A."/>
            <person name="Andronov E."/>
        </authorList>
    </citation>
    <scope>NUCLEOTIDE SEQUENCE [LARGE SCALE GENOMIC DNA]</scope>
    <source>
        <strain evidence="2 3">Vaf07</strain>
    </source>
</reference>
<dbReference type="OrthoDB" id="8265261at2"/>
<dbReference type="RefSeq" id="WP_068730969.1">
    <property type="nucleotide sequence ID" value="NZ_LVYV01000004.1"/>
</dbReference>
<feature type="signal peptide" evidence="1">
    <location>
        <begin position="1"/>
        <end position="30"/>
    </location>
</feature>
<dbReference type="Proteomes" id="UP000076574">
    <property type="component" value="Unassembled WGS sequence"/>
</dbReference>
<organism evidence="2 3">
    <name type="scientific">Tardiphaga robiniae</name>
    <dbReference type="NCBI Taxonomy" id="943830"/>
    <lineage>
        <taxon>Bacteria</taxon>
        <taxon>Pseudomonadati</taxon>
        <taxon>Pseudomonadota</taxon>
        <taxon>Alphaproteobacteria</taxon>
        <taxon>Hyphomicrobiales</taxon>
        <taxon>Nitrobacteraceae</taxon>
        <taxon>Tardiphaga</taxon>
    </lineage>
</organism>
<protein>
    <recommendedName>
        <fullName evidence="4">DUF1311 domain-containing protein</fullName>
    </recommendedName>
</protein>
<name>A0A164A4W7_9BRAD</name>
<sequence>MQPSPHGRVRFRHSLAAVALLVAFSASASAAEQCPVSEAAITKAGGLSQAVTAAMKTEFSCEGAYRLLELCQLGSSGDNALSDIVLSKCEPRFLPKAVAATKAAYEKARAKCNKIAEKNEGSMYQGQAAVCIARSGRDFARKYGTKS</sequence>
<feature type="chain" id="PRO_5007848527" description="DUF1311 domain-containing protein" evidence="1">
    <location>
        <begin position="31"/>
        <end position="147"/>
    </location>
</feature>
<keyword evidence="1" id="KW-0732">Signal</keyword>
<evidence type="ECO:0008006" key="4">
    <source>
        <dbReference type="Google" id="ProtNLM"/>
    </source>
</evidence>
<dbReference type="EMBL" id="LVYV01000004">
    <property type="protein sequence ID" value="KZD24269.1"/>
    <property type="molecule type" value="Genomic_DNA"/>
</dbReference>
<proteinExistence type="predicted"/>
<evidence type="ECO:0000313" key="3">
    <source>
        <dbReference type="Proteomes" id="UP000076574"/>
    </source>
</evidence>
<dbReference type="AlphaFoldDB" id="A0A164A4W7"/>